<organism evidence="2 3">
    <name type="scientific">Dactylonectria estremocensis</name>
    <dbReference type="NCBI Taxonomy" id="1079267"/>
    <lineage>
        <taxon>Eukaryota</taxon>
        <taxon>Fungi</taxon>
        <taxon>Dikarya</taxon>
        <taxon>Ascomycota</taxon>
        <taxon>Pezizomycotina</taxon>
        <taxon>Sordariomycetes</taxon>
        <taxon>Hypocreomycetidae</taxon>
        <taxon>Hypocreales</taxon>
        <taxon>Nectriaceae</taxon>
        <taxon>Dactylonectria</taxon>
    </lineage>
</organism>
<dbReference type="PANTHER" id="PTHR33112">
    <property type="entry name" value="DOMAIN PROTEIN, PUTATIVE-RELATED"/>
    <property type="match status" value="1"/>
</dbReference>
<dbReference type="OrthoDB" id="5362512at2759"/>
<dbReference type="PANTHER" id="PTHR33112:SF8">
    <property type="entry name" value="HETEROKARYON INCOMPATIBILITY DOMAIN-CONTAINING PROTEIN"/>
    <property type="match status" value="1"/>
</dbReference>
<dbReference type="Proteomes" id="UP000717696">
    <property type="component" value="Unassembled WGS sequence"/>
</dbReference>
<evidence type="ECO:0000313" key="2">
    <source>
        <dbReference type="EMBL" id="KAH7129826.1"/>
    </source>
</evidence>
<evidence type="ECO:0000259" key="1">
    <source>
        <dbReference type="Pfam" id="PF06985"/>
    </source>
</evidence>
<protein>
    <submittedName>
        <fullName evidence="2">Heterokaryon incompatibility protein-domain-containing protein</fullName>
    </submittedName>
</protein>
<sequence>MGSAKWSPVFEEHVAEDTLVDLHHLCASCSRLPRGSTLLQGMARGAQLRLHTKERFHLCSVKDLKGGYLSGCHLCALLWTHGGGHRLDPDQGLFTETDINLCLEARSFDMEYALEFQTSGFQKWWSKLVLPPIGELGVICVSISKIYNGKTRPLDMSNKLYELFIYPSSSGQLNKATFRQGLEPISSKSDLKLAQIKSWYRQCCEIHARCTAYPQMVAPGSQRPSRLLDIDGNKIRLECNVESLPQLQYATLSHMWGPDPSVCLQLTISQLHDFESDIPLSLLPTKYLEAIRIAKSLGFRYIWIDSLCIIQDSEEDWKKEALKMATVYGRTALNISYVYPPSEKPSQQHLRDPRVIVPCRLPMDHLQRREVGSSENATSLIVQGAPGYINKFWSPTTYKQVWPLLSRAWVFQERLLCSRNIYYGQDRLLWECCQGLDDEFSGPLVDSPRSKTRFHSVFAGIQGDSLGRQHDESFKGQWGLLVEEYRLANLTFEKDRIIAFAGIVKAVQSQTKFTYLAGIWKEFAELDLLWVIHPPSPLGDFYDRRNEMRQHVPSWSWFSVPTRLQSAPTTSDTVDFRIRTELYNRSFHTVYKAHIISFQYPKLASNPDAHLYDFASLNITLKTRLIACTLEWDGPVLRILPNGHPALGKDKYLEPKNAMKYVHDDVSLLPGSSVPTEACMILTTFEAWVLRGKRDHRYDTYVASGDETSTSWQYAGLVVVPAGKSSTGQDSWQRIGVFMFADFVDELGVIEIPFPMEEEEQEVCLV</sequence>
<dbReference type="AlphaFoldDB" id="A0A9P9IRI2"/>
<proteinExistence type="predicted"/>
<dbReference type="InterPro" id="IPR010730">
    <property type="entry name" value="HET"/>
</dbReference>
<name>A0A9P9IRI2_9HYPO</name>
<comment type="caution">
    <text evidence="2">The sequence shown here is derived from an EMBL/GenBank/DDBJ whole genome shotgun (WGS) entry which is preliminary data.</text>
</comment>
<dbReference type="Pfam" id="PF06985">
    <property type="entry name" value="HET"/>
    <property type="match status" value="1"/>
</dbReference>
<reference evidence="2" key="1">
    <citation type="journal article" date="2021" name="Nat. Commun.">
        <title>Genetic determinants of endophytism in the Arabidopsis root mycobiome.</title>
        <authorList>
            <person name="Mesny F."/>
            <person name="Miyauchi S."/>
            <person name="Thiergart T."/>
            <person name="Pickel B."/>
            <person name="Atanasova L."/>
            <person name="Karlsson M."/>
            <person name="Huettel B."/>
            <person name="Barry K.W."/>
            <person name="Haridas S."/>
            <person name="Chen C."/>
            <person name="Bauer D."/>
            <person name="Andreopoulos W."/>
            <person name="Pangilinan J."/>
            <person name="LaButti K."/>
            <person name="Riley R."/>
            <person name="Lipzen A."/>
            <person name="Clum A."/>
            <person name="Drula E."/>
            <person name="Henrissat B."/>
            <person name="Kohler A."/>
            <person name="Grigoriev I.V."/>
            <person name="Martin F.M."/>
            <person name="Hacquard S."/>
        </authorList>
    </citation>
    <scope>NUCLEOTIDE SEQUENCE</scope>
    <source>
        <strain evidence="2">MPI-CAGE-AT-0021</strain>
    </source>
</reference>
<accession>A0A9P9IRI2</accession>
<evidence type="ECO:0000313" key="3">
    <source>
        <dbReference type="Proteomes" id="UP000717696"/>
    </source>
</evidence>
<gene>
    <name evidence="2" type="ORF">B0J13DRAFT_563396</name>
</gene>
<feature type="domain" description="Heterokaryon incompatibility" evidence="1">
    <location>
        <begin position="249"/>
        <end position="413"/>
    </location>
</feature>
<keyword evidence="3" id="KW-1185">Reference proteome</keyword>
<dbReference type="EMBL" id="JAGMUU010000020">
    <property type="protein sequence ID" value="KAH7129826.1"/>
    <property type="molecule type" value="Genomic_DNA"/>
</dbReference>